<accession>A0A8W8M9M7</accession>
<keyword evidence="2" id="KW-0964">Secreted</keyword>
<dbReference type="Proteomes" id="UP000005408">
    <property type="component" value="Unassembled WGS sequence"/>
</dbReference>
<dbReference type="InterPro" id="IPR019791">
    <property type="entry name" value="Haem_peroxidase_animal"/>
</dbReference>
<keyword evidence="4" id="KW-0408">Iron</keyword>
<evidence type="ECO:0000256" key="4">
    <source>
        <dbReference type="PIRSR" id="PIRSR619791-2"/>
    </source>
</evidence>
<dbReference type="PANTHER" id="PTHR11475">
    <property type="entry name" value="OXIDASE/PEROXIDASE"/>
    <property type="match status" value="1"/>
</dbReference>
<evidence type="ECO:0000256" key="2">
    <source>
        <dbReference type="ARBA" id="ARBA00022525"/>
    </source>
</evidence>
<dbReference type="AlphaFoldDB" id="A0A8W8M9M7"/>
<evidence type="ECO:0000256" key="3">
    <source>
        <dbReference type="ARBA" id="ARBA00022729"/>
    </source>
</evidence>
<evidence type="ECO:0000256" key="5">
    <source>
        <dbReference type="SAM" id="MobiDB-lite"/>
    </source>
</evidence>
<evidence type="ECO:0000256" key="1">
    <source>
        <dbReference type="ARBA" id="ARBA00004613"/>
    </source>
</evidence>
<dbReference type="Pfam" id="PF03098">
    <property type="entry name" value="An_peroxidase"/>
    <property type="match status" value="1"/>
</dbReference>
<dbReference type="InterPro" id="IPR010255">
    <property type="entry name" value="Haem_peroxidase_sf"/>
</dbReference>
<organism evidence="6 7">
    <name type="scientific">Magallana gigas</name>
    <name type="common">Pacific oyster</name>
    <name type="synonym">Crassostrea gigas</name>
    <dbReference type="NCBI Taxonomy" id="29159"/>
    <lineage>
        <taxon>Eukaryota</taxon>
        <taxon>Metazoa</taxon>
        <taxon>Spiralia</taxon>
        <taxon>Lophotrochozoa</taxon>
        <taxon>Mollusca</taxon>
        <taxon>Bivalvia</taxon>
        <taxon>Autobranchia</taxon>
        <taxon>Pteriomorphia</taxon>
        <taxon>Ostreida</taxon>
        <taxon>Ostreoidea</taxon>
        <taxon>Ostreidae</taxon>
        <taxon>Magallana</taxon>
    </lineage>
</organism>
<keyword evidence="4" id="KW-0479">Metal-binding</keyword>
<dbReference type="GO" id="GO:0020037">
    <property type="term" value="F:heme binding"/>
    <property type="evidence" value="ECO:0007669"/>
    <property type="project" value="InterPro"/>
</dbReference>
<keyword evidence="7" id="KW-1185">Reference proteome</keyword>
<protein>
    <recommendedName>
        <fullName evidence="8">Peroxidase</fullName>
    </recommendedName>
</protein>
<keyword evidence="4" id="KW-0349">Heme</keyword>
<dbReference type="GO" id="GO:0004601">
    <property type="term" value="F:peroxidase activity"/>
    <property type="evidence" value="ECO:0007669"/>
    <property type="project" value="InterPro"/>
</dbReference>
<keyword evidence="3" id="KW-0732">Signal</keyword>
<sequence>MEDLRQDVNSILQEDVCFPQPKVVCDEENIDFHNVRQSVFANLHKQSSTSRESIRRWGVLREFSQQLCDMNTFSLATPESFTQSPYKDHFNDIVCNRKEGPNCDWARSARYRTADGVCNNLINSRWGASNTVHRRMSPPQYQDDHSMPRGWGRNPAMPTPRDVSERLFSAAGGNETPNDDQNSLFLWSFGQFLDHDLTFTPTMDEDGRIPQCCDDLHKNNISSGCFPMVRNVGGDEECMPFMRSAPAEEPVRPKSCGKDFREQINELTSFIDLGNVYGNSYLVSKAMEAGVYGLMTTSNEGRSLPRGNPNDCKNGRETDSYCQLAGDRRANEVPTLGLMHTIYLRFHNLVAKKLKLLNPHWTSNKIYMETRRILGAITQHITYNDWLPRVIGHSNMLYYGLYSTTPGQETRYVYYDTADPSMLNEFTTAAFRFAHSAIPAQLTVNDIKYKIDDILLDTSLIVANDGKDLKSVAKMLMSTPSKRIDRDFEEAIRERLFKSDGRGLDLPALNIQRGRDHGLAPYTKYKHICQQPFVGLPDHDEDSRRILMDLYHGNINDIDLFAAGISERSVSDGIVGPLFGCIIASQFQLLKYGDRYWYENTRSHPNIRFSPEQILAIKSMTFGKILCDVFSDDYDPMTEIPQDIFQLNQESSMNCADPESGSRMNLESWREDGGVN</sequence>
<evidence type="ECO:0008006" key="8">
    <source>
        <dbReference type="Google" id="ProtNLM"/>
    </source>
</evidence>
<name>A0A8W8M9M7_MAGGI</name>
<reference evidence="6" key="1">
    <citation type="submission" date="2022-08" db="UniProtKB">
        <authorList>
            <consortium name="EnsemblMetazoa"/>
        </authorList>
    </citation>
    <scope>IDENTIFICATION</scope>
    <source>
        <strain evidence="6">05x7-T-G4-1.051#20</strain>
    </source>
</reference>
<dbReference type="GO" id="GO:0006979">
    <property type="term" value="P:response to oxidative stress"/>
    <property type="evidence" value="ECO:0007669"/>
    <property type="project" value="InterPro"/>
</dbReference>
<comment type="subcellular location">
    <subcellularLocation>
        <location evidence="1">Secreted</location>
    </subcellularLocation>
</comment>
<feature type="region of interest" description="Disordered" evidence="5">
    <location>
        <begin position="137"/>
        <end position="156"/>
    </location>
</feature>
<dbReference type="FunFam" id="1.10.640.10:FF:000003">
    <property type="entry name" value="chorion peroxidase"/>
    <property type="match status" value="1"/>
</dbReference>
<dbReference type="EnsemblMetazoa" id="G31743.2">
    <property type="protein sequence ID" value="G31743.2:cds"/>
    <property type="gene ID" value="G31743"/>
</dbReference>
<evidence type="ECO:0000313" key="7">
    <source>
        <dbReference type="Proteomes" id="UP000005408"/>
    </source>
</evidence>
<feature type="binding site" description="axial binding residue" evidence="4">
    <location>
        <position position="435"/>
    </location>
    <ligand>
        <name>heme b</name>
        <dbReference type="ChEBI" id="CHEBI:60344"/>
    </ligand>
    <ligandPart>
        <name>Fe</name>
        <dbReference type="ChEBI" id="CHEBI:18248"/>
    </ligandPart>
</feature>
<dbReference type="PANTHER" id="PTHR11475:SF134">
    <property type="entry name" value="LD42267P"/>
    <property type="match status" value="1"/>
</dbReference>
<evidence type="ECO:0000313" key="6">
    <source>
        <dbReference type="EnsemblMetazoa" id="G31743.2:cds"/>
    </source>
</evidence>
<dbReference type="SUPFAM" id="SSF48113">
    <property type="entry name" value="Heme-dependent peroxidases"/>
    <property type="match status" value="1"/>
</dbReference>
<dbReference type="InterPro" id="IPR037120">
    <property type="entry name" value="Haem_peroxidase_sf_animal"/>
</dbReference>
<dbReference type="PROSITE" id="PS50292">
    <property type="entry name" value="PEROXIDASE_3"/>
    <property type="match status" value="1"/>
</dbReference>
<proteinExistence type="predicted"/>
<dbReference type="PRINTS" id="PR00457">
    <property type="entry name" value="ANPEROXIDASE"/>
</dbReference>
<dbReference type="Gene3D" id="1.10.640.10">
    <property type="entry name" value="Haem peroxidase domain superfamily, animal type"/>
    <property type="match status" value="1"/>
</dbReference>
<dbReference type="GO" id="GO:0005576">
    <property type="term" value="C:extracellular region"/>
    <property type="evidence" value="ECO:0007669"/>
    <property type="project" value="UniProtKB-SubCell"/>
</dbReference>
<feature type="region of interest" description="Disordered" evidence="5">
    <location>
        <begin position="656"/>
        <end position="676"/>
    </location>
</feature>
<dbReference type="GO" id="GO:0046872">
    <property type="term" value="F:metal ion binding"/>
    <property type="evidence" value="ECO:0007669"/>
    <property type="project" value="UniProtKB-KW"/>
</dbReference>